<evidence type="ECO:0000256" key="12">
    <source>
        <dbReference type="ARBA" id="ARBA00023157"/>
    </source>
</evidence>
<evidence type="ECO:0000256" key="10">
    <source>
        <dbReference type="ARBA" id="ARBA00023049"/>
    </source>
</evidence>
<keyword evidence="6 18" id="KW-0645">Protease</keyword>
<evidence type="ECO:0000256" key="2">
    <source>
        <dbReference type="ARBA" id="ARBA00010136"/>
    </source>
</evidence>
<dbReference type="FunFam" id="2.60.40.1730:FF:000013">
    <property type="entry name" value="Aminopeptidase"/>
    <property type="match status" value="1"/>
</dbReference>
<comment type="similarity">
    <text evidence="2 18">Belongs to the peptidase M1 family.</text>
</comment>
<keyword evidence="10 18" id="KW-0482">Metalloprotease</keyword>
<evidence type="ECO:0000313" key="23">
    <source>
        <dbReference type="EMBL" id="CAH1973005.1"/>
    </source>
</evidence>
<feature type="active site" description="Proton acceptor" evidence="15">
    <location>
        <position position="331"/>
    </location>
</feature>
<name>A0A9P0KHU0_ACAOB</name>
<keyword evidence="11 18" id="KW-0472">Membrane</keyword>
<dbReference type="GO" id="GO:0005737">
    <property type="term" value="C:cytoplasm"/>
    <property type="evidence" value="ECO:0007669"/>
    <property type="project" value="TreeGrafter"/>
</dbReference>
<evidence type="ECO:0000256" key="8">
    <source>
        <dbReference type="ARBA" id="ARBA00022801"/>
    </source>
</evidence>
<dbReference type="InterPro" id="IPR042097">
    <property type="entry name" value="Aminopeptidase_N-like_N_sf"/>
</dbReference>
<keyword evidence="13" id="KW-0325">Glycoprotein</keyword>
<dbReference type="InterPro" id="IPR050344">
    <property type="entry name" value="Peptidase_M1_aminopeptidases"/>
</dbReference>
<dbReference type="SUPFAM" id="SSF55486">
    <property type="entry name" value="Metalloproteases ('zincins'), catalytic domain"/>
    <property type="match status" value="1"/>
</dbReference>
<feature type="binding site" evidence="16">
    <location>
        <position position="353"/>
    </location>
    <ligand>
        <name>Zn(2+)</name>
        <dbReference type="ChEBI" id="CHEBI:29105"/>
        <note>catalytic</note>
    </ligand>
</feature>
<evidence type="ECO:0000256" key="15">
    <source>
        <dbReference type="PIRSR" id="PIRSR634016-1"/>
    </source>
</evidence>
<feature type="domain" description="Peptidase M1 membrane alanine aminopeptidase" evidence="20">
    <location>
        <begin position="257"/>
        <end position="482"/>
    </location>
</feature>
<dbReference type="AlphaFoldDB" id="A0A9P0KHU0"/>
<dbReference type="Pfam" id="PF11838">
    <property type="entry name" value="ERAP1_C"/>
    <property type="match status" value="1"/>
</dbReference>
<dbReference type="InterPro" id="IPR034016">
    <property type="entry name" value="M1_APN-typ"/>
</dbReference>
<dbReference type="EMBL" id="CAKOFQ010006804">
    <property type="protein sequence ID" value="CAH1973005.1"/>
    <property type="molecule type" value="Genomic_DNA"/>
</dbReference>
<dbReference type="InterPro" id="IPR027268">
    <property type="entry name" value="Peptidase_M4/M1_CTD_sf"/>
</dbReference>
<dbReference type="GO" id="GO:0070006">
    <property type="term" value="F:metalloaminopeptidase activity"/>
    <property type="evidence" value="ECO:0007669"/>
    <property type="project" value="TreeGrafter"/>
</dbReference>
<dbReference type="Gene3D" id="2.60.40.1730">
    <property type="entry name" value="tricorn interacting facor f3 domain"/>
    <property type="match status" value="1"/>
</dbReference>
<dbReference type="GO" id="GO:0042277">
    <property type="term" value="F:peptide binding"/>
    <property type="evidence" value="ECO:0007669"/>
    <property type="project" value="TreeGrafter"/>
</dbReference>
<comment type="cofactor">
    <cofactor evidence="16 18">
        <name>Zn(2+)</name>
        <dbReference type="ChEBI" id="CHEBI:29105"/>
    </cofactor>
    <text evidence="16 18">Binds 1 zinc ion per subunit.</text>
</comment>
<evidence type="ECO:0000259" key="21">
    <source>
        <dbReference type="Pfam" id="PF11838"/>
    </source>
</evidence>
<evidence type="ECO:0000256" key="18">
    <source>
        <dbReference type="RuleBase" id="RU364040"/>
    </source>
</evidence>
<evidence type="ECO:0000256" key="7">
    <source>
        <dbReference type="ARBA" id="ARBA00022723"/>
    </source>
</evidence>
<dbReference type="InterPro" id="IPR014782">
    <property type="entry name" value="Peptidase_M1_dom"/>
</dbReference>
<evidence type="ECO:0000256" key="5">
    <source>
        <dbReference type="ARBA" id="ARBA00022622"/>
    </source>
</evidence>
<dbReference type="GO" id="GO:0043171">
    <property type="term" value="P:peptide catabolic process"/>
    <property type="evidence" value="ECO:0007669"/>
    <property type="project" value="TreeGrafter"/>
</dbReference>
<reference evidence="23" key="1">
    <citation type="submission" date="2022-03" db="EMBL/GenBank/DDBJ databases">
        <authorList>
            <person name="Sayadi A."/>
        </authorList>
    </citation>
    <scope>NUCLEOTIDE SEQUENCE</scope>
</reference>
<feature type="site" description="Transition state stabilizer" evidence="17">
    <location>
        <position position="420"/>
    </location>
</feature>
<dbReference type="Pfam" id="PF17900">
    <property type="entry name" value="Peptidase_M1_N"/>
    <property type="match status" value="1"/>
</dbReference>
<protein>
    <recommendedName>
        <fullName evidence="18">Aminopeptidase</fullName>
        <ecNumber evidence="18">3.4.11.-</ecNumber>
    </recommendedName>
</protein>
<evidence type="ECO:0000256" key="1">
    <source>
        <dbReference type="ARBA" id="ARBA00004609"/>
    </source>
</evidence>
<evidence type="ECO:0000256" key="11">
    <source>
        <dbReference type="ARBA" id="ARBA00023136"/>
    </source>
</evidence>
<evidence type="ECO:0000259" key="20">
    <source>
        <dbReference type="Pfam" id="PF01433"/>
    </source>
</evidence>
<sequence>MLVRHVLSIAVIIASTLAFKKSYRLPTDVKPKLYTLDLTVDPDADTFNGVEHITLLVNKATASVSMHASPKFIDIQSIKLIRAGKQTYTCVHVTDETTEILRIACPVDAVISNDVLEITYQGKLSSEDMDGFYRSSYTENGKQKNLAATQFEPVYARRAFPCFDEPTFKAEFQVSITRPKNYTVLFNTPEAQSLAVANGDNIFVKTQFEKTPVMSTYLVAFVVSDFVKAQNSDSTNKPYQWNVFARSTAKESMGTALKYSPQLIDFMGKWTELDYVKLGNKQVHQVAIPDFAAGAMENWGLITYREVDLLDEGAATSANSKQNIIQTIAHELSHQWFGDYVTIDWWSNLWLNEGFATYFQCHLANLVENGTMELDKQFITWVVHRAFQSDALYTTTPISNEYSEINTPTEINKKFDDISYSKAGSVIRMMEHMLGKDVFQKALRNYLKGNGHTNASPKTLFSFFKDAAPPKYKNIDEIMHNWIYQPGFPLVQVDWNETAITISQERFNSNATTQWYIPITFATSQDLNFTTDVKMMLEPGKKIVIQDFNFTWIMLNTQVAGFYRVNYHERLWTEIIKYLEEDHDRIHVLNRAQLIDDVFNNAKIGKVKYSLAFALSGYLKKEKDYYPWFTAFRAFSFLLGKLDKEADDLIKDLVRDYIDSAFGEIPSGERNHVQKLTDGLIVQWACKVGHEKYLSHVKEQFDSYKTKKMITNHDIRSAVFCYGLRQSSNVEQDYEFMYGQFKNSLSSTEQNAILQALGCINDVTVLNRYLNETIQKESAIRKQDAATVFSSVLGNSDNGLEVALKFFESNFDEIDVMYKGLNAITRLSTELARNIVNQEHSERLIKLLDDHKDNEEAKLVFKQVNELLKTNQEWSTKYEDEIKLLLTKSKSGAATSATTNLAIVVLSVISFLFLNN</sequence>
<dbReference type="GO" id="GO:0005615">
    <property type="term" value="C:extracellular space"/>
    <property type="evidence" value="ECO:0007669"/>
    <property type="project" value="TreeGrafter"/>
</dbReference>
<keyword evidence="18" id="KW-0812">Transmembrane</keyword>
<keyword evidence="24" id="KW-1185">Reference proteome</keyword>
<evidence type="ECO:0000256" key="4">
    <source>
        <dbReference type="ARBA" id="ARBA00022475"/>
    </source>
</evidence>
<dbReference type="InterPro" id="IPR024571">
    <property type="entry name" value="ERAP1-like_C_dom"/>
</dbReference>
<evidence type="ECO:0000256" key="3">
    <source>
        <dbReference type="ARBA" id="ARBA00022438"/>
    </source>
</evidence>
<keyword evidence="12" id="KW-1015">Disulfide bond</keyword>
<keyword evidence="9 16" id="KW-0862">Zinc</keyword>
<evidence type="ECO:0000256" key="13">
    <source>
        <dbReference type="ARBA" id="ARBA00023180"/>
    </source>
</evidence>
<keyword evidence="19" id="KW-0732">Signal</keyword>
<dbReference type="Gene3D" id="2.60.40.1910">
    <property type="match status" value="1"/>
</dbReference>
<evidence type="ECO:0000256" key="16">
    <source>
        <dbReference type="PIRSR" id="PIRSR634016-3"/>
    </source>
</evidence>
<keyword evidence="8 18" id="KW-0378">Hydrolase</keyword>
<dbReference type="OrthoDB" id="10031169at2759"/>
<evidence type="ECO:0000259" key="22">
    <source>
        <dbReference type="Pfam" id="PF17900"/>
    </source>
</evidence>
<dbReference type="PANTHER" id="PTHR11533">
    <property type="entry name" value="PROTEASE M1 ZINC METALLOPROTEASE"/>
    <property type="match status" value="1"/>
</dbReference>
<dbReference type="InterPro" id="IPR001930">
    <property type="entry name" value="Peptidase_M1"/>
</dbReference>
<dbReference type="GO" id="GO:0098552">
    <property type="term" value="C:side of membrane"/>
    <property type="evidence" value="ECO:0007669"/>
    <property type="project" value="UniProtKB-KW"/>
</dbReference>
<dbReference type="Gene3D" id="1.25.50.20">
    <property type="match status" value="1"/>
</dbReference>
<dbReference type="PANTHER" id="PTHR11533:SF301">
    <property type="entry name" value="AMINOPEPTIDASE"/>
    <property type="match status" value="1"/>
</dbReference>
<feature type="binding site" evidence="16">
    <location>
        <position position="334"/>
    </location>
    <ligand>
        <name>Zn(2+)</name>
        <dbReference type="ChEBI" id="CHEBI:29105"/>
        <note>catalytic</note>
    </ligand>
</feature>
<dbReference type="CDD" id="cd09601">
    <property type="entry name" value="M1_APN-Q_like"/>
    <property type="match status" value="1"/>
</dbReference>
<organism evidence="23 24">
    <name type="scientific">Acanthoscelides obtectus</name>
    <name type="common">Bean weevil</name>
    <name type="synonym">Bruchus obtectus</name>
    <dbReference type="NCBI Taxonomy" id="200917"/>
    <lineage>
        <taxon>Eukaryota</taxon>
        <taxon>Metazoa</taxon>
        <taxon>Ecdysozoa</taxon>
        <taxon>Arthropoda</taxon>
        <taxon>Hexapoda</taxon>
        <taxon>Insecta</taxon>
        <taxon>Pterygota</taxon>
        <taxon>Neoptera</taxon>
        <taxon>Endopterygota</taxon>
        <taxon>Coleoptera</taxon>
        <taxon>Polyphaga</taxon>
        <taxon>Cucujiformia</taxon>
        <taxon>Chrysomeloidea</taxon>
        <taxon>Chrysomelidae</taxon>
        <taxon>Bruchinae</taxon>
        <taxon>Bruchini</taxon>
        <taxon>Acanthoscelides</taxon>
    </lineage>
</organism>
<dbReference type="InterPro" id="IPR045357">
    <property type="entry name" value="Aminopeptidase_N-like_N"/>
</dbReference>
<dbReference type="SUPFAM" id="SSF63737">
    <property type="entry name" value="Leukotriene A4 hydrolase N-terminal domain"/>
    <property type="match status" value="1"/>
</dbReference>
<comment type="subcellular location">
    <subcellularLocation>
        <location evidence="1">Cell membrane</location>
        <topology evidence="1">Lipid-anchor</topology>
        <topology evidence="1">GPI-anchor</topology>
    </subcellularLocation>
</comment>
<feature type="domain" description="ERAP1-like C-terminal" evidence="21">
    <location>
        <begin position="552"/>
        <end position="866"/>
    </location>
</feature>
<dbReference type="EC" id="3.4.11.-" evidence="18"/>
<keyword evidence="7 16" id="KW-0479">Metal-binding</keyword>
<feature type="domain" description="Aminopeptidase N-like N-terminal" evidence="22">
    <location>
        <begin position="30"/>
        <end position="218"/>
    </location>
</feature>
<feature type="transmembrane region" description="Helical" evidence="18">
    <location>
        <begin position="893"/>
        <end position="914"/>
    </location>
</feature>
<keyword evidence="14" id="KW-0449">Lipoprotein</keyword>
<evidence type="ECO:0000256" key="14">
    <source>
        <dbReference type="ARBA" id="ARBA00023288"/>
    </source>
</evidence>
<evidence type="ECO:0000256" key="17">
    <source>
        <dbReference type="PIRSR" id="PIRSR634016-4"/>
    </source>
</evidence>
<dbReference type="Proteomes" id="UP001152888">
    <property type="component" value="Unassembled WGS sequence"/>
</dbReference>
<feature type="signal peptide" evidence="19">
    <location>
        <begin position="1"/>
        <end position="18"/>
    </location>
</feature>
<comment type="caution">
    <text evidence="23">The sequence shown here is derived from an EMBL/GenBank/DDBJ whole genome shotgun (WGS) entry which is preliminary data.</text>
</comment>
<proteinExistence type="inferred from homology"/>
<keyword evidence="4" id="KW-1003">Cell membrane</keyword>
<dbReference type="FunFam" id="1.25.50.20:FF:000001">
    <property type="entry name" value="Aminopeptidase"/>
    <property type="match status" value="1"/>
</dbReference>
<evidence type="ECO:0000256" key="6">
    <source>
        <dbReference type="ARBA" id="ARBA00022670"/>
    </source>
</evidence>
<keyword evidence="5" id="KW-0336">GPI-anchor</keyword>
<keyword evidence="18" id="KW-1133">Transmembrane helix</keyword>
<dbReference type="GO" id="GO:0005886">
    <property type="term" value="C:plasma membrane"/>
    <property type="evidence" value="ECO:0007669"/>
    <property type="project" value="UniProtKB-SubCell"/>
</dbReference>
<feature type="binding site" evidence="16">
    <location>
        <position position="330"/>
    </location>
    <ligand>
        <name>Zn(2+)</name>
        <dbReference type="ChEBI" id="CHEBI:29105"/>
        <note>catalytic</note>
    </ligand>
</feature>
<gene>
    <name evidence="23" type="ORF">ACAOBT_LOCUS10314</name>
</gene>
<dbReference type="Gene3D" id="1.10.390.10">
    <property type="entry name" value="Neutral Protease Domain 2"/>
    <property type="match status" value="1"/>
</dbReference>
<evidence type="ECO:0000313" key="24">
    <source>
        <dbReference type="Proteomes" id="UP001152888"/>
    </source>
</evidence>
<keyword evidence="3 18" id="KW-0031">Aminopeptidase</keyword>
<dbReference type="GO" id="GO:0008270">
    <property type="term" value="F:zinc ion binding"/>
    <property type="evidence" value="ECO:0007669"/>
    <property type="project" value="UniProtKB-UniRule"/>
</dbReference>
<accession>A0A9P0KHU0</accession>
<dbReference type="GO" id="GO:0006508">
    <property type="term" value="P:proteolysis"/>
    <property type="evidence" value="ECO:0007669"/>
    <property type="project" value="UniProtKB-KW"/>
</dbReference>
<evidence type="ECO:0000256" key="19">
    <source>
        <dbReference type="SAM" id="SignalP"/>
    </source>
</evidence>
<dbReference type="PRINTS" id="PR00756">
    <property type="entry name" value="ALADIPTASE"/>
</dbReference>
<dbReference type="FunFam" id="1.10.390.10:FF:000013">
    <property type="entry name" value="Aminopeptidase N"/>
    <property type="match status" value="1"/>
</dbReference>
<evidence type="ECO:0000256" key="9">
    <source>
        <dbReference type="ARBA" id="ARBA00022833"/>
    </source>
</evidence>
<feature type="chain" id="PRO_5040469488" description="Aminopeptidase" evidence="19">
    <location>
        <begin position="19"/>
        <end position="916"/>
    </location>
</feature>
<dbReference type="Pfam" id="PF01433">
    <property type="entry name" value="Peptidase_M1"/>
    <property type="match status" value="1"/>
</dbReference>